<comment type="caution">
    <text evidence="1">The sequence shown here is derived from an EMBL/GenBank/DDBJ whole genome shotgun (WGS) entry which is preliminary data.</text>
</comment>
<dbReference type="Proteomes" id="UP000815325">
    <property type="component" value="Unassembled WGS sequence"/>
</dbReference>
<sequence length="80" mass="8424">MVWGCTEASSSHGSIKASLFSTALGSVKSGELVDAAACCSILSSCPSICLNAHSKCAPLQKDTLWGEYRLTTDGNRWTDP</sequence>
<evidence type="ECO:0000313" key="2">
    <source>
        <dbReference type="Proteomes" id="UP000815325"/>
    </source>
</evidence>
<reference evidence="1" key="1">
    <citation type="submission" date="2017-08" db="EMBL/GenBank/DDBJ databases">
        <authorList>
            <person name="Polle J.E."/>
            <person name="Barry K."/>
            <person name="Cushman J."/>
            <person name="Schmutz J."/>
            <person name="Tran D."/>
            <person name="Hathwaick L.T."/>
            <person name="Yim W.C."/>
            <person name="Jenkins J."/>
            <person name="Mckie-Krisberg Z.M."/>
            <person name="Prochnik S."/>
            <person name="Lindquist E."/>
            <person name="Dockter R.B."/>
            <person name="Adam C."/>
            <person name="Molina H."/>
            <person name="Bunkerborg J."/>
            <person name="Jin E."/>
            <person name="Buchheim M."/>
            <person name="Magnuson J."/>
        </authorList>
    </citation>
    <scope>NUCLEOTIDE SEQUENCE</scope>
    <source>
        <strain evidence="1">CCAP 19/18</strain>
    </source>
</reference>
<gene>
    <name evidence="1" type="ORF">DUNSADRAFT_5859</name>
</gene>
<protein>
    <submittedName>
        <fullName evidence="1">Uncharacterized protein</fullName>
    </submittedName>
</protein>
<keyword evidence="2" id="KW-1185">Reference proteome</keyword>
<dbReference type="EMBL" id="MU069658">
    <property type="protein sequence ID" value="KAF5836473.1"/>
    <property type="molecule type" value="Genomic_DNA"/>
</dbReference>
<accession>A0ABQ7GPE0</accession>
<proteinExistence type="predicted"/>
<organism evidence="1 2">
    <name type="scientific">Dunaliella salina</name>
    <name type="common">Green alga</name>
    <name type="synonym">Protococcus salinus</name>
    <dbReference type="NCBI Taxonomy" id="3046"/>
    <lineage>
        <taxon>Eukaryota</taxon>
        <taxon>Viridiplantae</taxon>
        <taxon>Chlorophyta</taxon>
        <taxon>core chlorophytes</taxon>
        <taxon>Chlorophyceae</taxon>
        <taxon>CS clade</taxon>
        <taxon>Chlamydomonadales</taxon>
        <taxon>Dunaliellaceae</taxon>
        <taxon>Dunaliella</taxon>
    </lineage>
</organism>
<name>A0ABQ7GPE0_DUNSA</name>
<evidence type="ECO:0000313" key="1">
    <source>
        <dbReference type="EMBL" id="KAF5836473.1"/>
    </source>
</evidence>